<proteinExistence type="predicted"/>
<evidence type="ECO:0000313" key="1">
    <source>
        <dbReference type="EMBL" id="PIV31999.1"/>
    </source>
</evidence>
<name>A0A2M7CQP1_9BACT</name>
<dbReference type="Proteomes" id="UP000230595">
    <property type="component" value="Unassembled WGS sequence"/>
</dbReference>
<sequence length="115" mass="13398">MFMPLLICGKISAMEQEKDYLQILKERAKKSRVYKSYQFVGLTISQLLNDEKHKSLYIKLAKKHSGDHLLAIAKDVAERKNIENKGGYFMKVLEKTHPYILRNSKSQITNNKKIK</sequence>
<evidence type="ECO:0000313" key="2">
    <source>
        <dbReference type="Proteomes" id="UP000230595"/>
    </source>
</evidence>
<gene>
    <name evidence="1" type="ORF">COS33_00185</name>
</gene>
<accession>A0A2M7CQP1</accession>
<organism evidence="1 2">
    <name type="scientific">Candidatus Wolfebacteria bacterium CG02_land_8_20_14_3_00_37_12</name>
    <dbReference type="NCBI Taxonomy" id="1975066"/>
    <lineage>
        <taxon>Bacteria</taxon>
        <taxon>Candidatus Wolfeibacteriota</taxon>
    </lineage>
</organism>
<dbReference type="AlphaFoldDB" id="A0A2M7CQP1"/>
<dbReference type="EMBL" id="PEUH01000004">
    <property type="protein sequence ID" value="PIV31999.1"/>
    <property type="molecule type" value="Genomic_DNA"/>
</dbReference>
<comment type="caution">
    <text evidence="1">The sequence shown here is derived from an EMBL/GenBank/DDBJ whole genome shotgun (WGS) entry which is preliminary data.</text>
</comment>
<reference evidence="2" key="1">
    <citation type="submission" date="2017-09" db="EMBL/GenBank/DDBJ databases">
        <title>Depth-based differentiation of microbial function through sediment-hosted aquifers and enrichment of novel symbionts in the deep terrestrial subsurface.</title>
        <authorList>
            <person name="Probst A.J."/>
            <person name="Ladd B."/>
            <person name="Jarett J.K."/>
            <person name="Geller-Mcgrath D.E."/>
            <person name="Sieber C.M.K."/>
            <person name="Emerson J.B."/>
            <person name="Anantharaman K."/>
            <person name="Thomas B.C."/>
            <person name="Malmstrom R."/>
            <person name="Stieglmeier M."/>
            <person name="Klingl A."/>
            <person name="Woyke T."/>
            <person name="Ryan C.M."/>
            <person name="Banfield J.F."/>
        </authorList>
    </citation>
    <scope>NUCLEOTIDE SEQUENCE [LARGE SCALE GENOMIC DNA]</scope>
</reference>
<protein>
    <submittedName>
        <fullName evidence="1">Uncharacterized protein</fullName>
    </submittedName>
</protein>